<evidence type="ECO:0000259" key="4">
    <source>
        <dbReference type="PROSITE" id="PS50888"/>
    </source>
</evidence>
<dbReference type="PROSITE" id="PS50888">
    <property type="entry name" value="BHLH"/>
    <property type="match status" value="1"/>
</dbReference>
<organism evidence="5 6">
    <name type="scientific">Leersia perrieri</name>
    <dbReference type="NCBI Taxonomy" id="77586"/>
    <lineage>
        <taxon>Eukaryota</taxon>
        <taxon>Viridiplantae</taxon>
        <taxon>Streptophyta</taxon>
        <taxon>Embryophyta</taxon>
        <taxon>Tracheophyta</taxon>
        <taxon>Spermatophyta</taxon>
        <taxon>Magnoliopsida</taxon>
        <taxon>Liliopsida</taxon>
        <taxon>Poales</taxon>
        <taxon>Poaceae</taxon>
        <taxon>BOP clade</taxon>
        <taxon>Oryzoideae</taxon>
        <taxon>Oryzeae</taxon>
        <taxon>Oryzinae</taxon>
        <taxon>Leersia</taxon>
    </lineage>
</organism>
<reference evidence="5" key="3">
    <citation type="submission" date="2015-04" db="UniProtKB">
        <authorList>
            <consortium name="EnsemblPlants"/>
        </authorList>
    </citation>
    <scope>IDENTIFICATION</scope>
</reference>
<dbReference type="SUPFAM" id="SSF47459">
    <property type="entry name" value="HLH, helix-loop-helix DNA-binding domain"/>
    <property type="match status" value="1"/>
</dbReference>
<dbReference type="InterPro" id="IPR045239">
    <property type="entry name" value="bHLH95_bHLH"/>
</dbReference>
<proteinExistence type="inferred from homology"/>
<keyword evidence="6" id="KW-1185">Reference proteome</keyword>
<dbReference type="CDD" id="cd11393">
    <property type="entry name" value="bHLH_AtbHLH_like"/>
    <property type="match status" value="1"/>
</dbReference>
<keyword evidence="3" id="KW-0804">Transcription</keyword>
<dbReference type="Gene3D" id="4.10.280.10">
    <property type="entry name" value="Helix-loop-helix DNA-binding domain"/>
    <property type="match status" value="1"/>
</dbReference>
<dbReference type="EnsemblPlants" id="LPERR12G14980.1">
    <property type="protein sequence ID" value="LPERR12G14980.1"/>
    <property type="gene ID" value="LPERR12G14980"/>
</dbReference>
<dbReference type="InterPro" id="IPR011598">
    <property type="entry name" value="bHLH_dom"/>
</dbReference>
<dbReference type="AlphaFoldDB" id="A0A0D9Y151"/>
<feature type="domain" description="BHLH" evidence="4">
    <location>
        <begin position="119"/>
        <end position="157"/>
    </location>
</feature>
<accession>A0A0D9Y151</accession>
<evidence type="ECO:0000256" key="1">
    <source>
        <dbReference type="ARBA" id="ARBA00005510"/>
    </source>
</evidence>
<dbReference type="InterPro" id="IPR036638">
    <property type="entry name" value="HLH_DNA-bd_sf"/>
</dbReference>
<evidence type="ECO:0000256" key="2">
    <source>
        <dbReference type="ARBA" id="ARBA00023015"/>
    </source>
</evidence>
<reference evidence="6" key="2">
    <citation type="submission" date="2013-12" db="EMBL/GenBank/DDBJ databases">
        <authorList>
            <person name="Yu Y."/>
            <person name="Lee S."/>
            <person name="de Baynast K."/>
            <person name="Wissotski M."/>
            <person name="Liu L."/>
            <person name="Talag J."/>
            <person name="Goicoechea J."/>
            <person name="Angelova A."/>
            <person name="Jetty R."/>
            <person name="Kudrna D."/>
            <person name="Golser W."/>
            <person name="Rivera L."/>
            <person name="Zhang J."/>
            <person name="Wing R."/>
        </authorList>
    </citation>
    <scope>NUCLEOTIDE SEQUENCE</scope>
</reference>
<evidence type="ECO:0000313" key="6">
    <source>
        <dbReference type="Proteomes" id="UP000032180"/>
    </source>
</evidence>
<keyword evidence="2" id="KW-0805">Transcription regulation</keyword>
<name>A0A0D9Y151_9ORYZ</name>
<sequence>MSLPPYSGDLGDAAGADIFTLDQMFGDFGYTCDDLFELAWEETGGGETMPASSGVPCCHLLLPQTTAAPESEMPLPEDEMAAWLSAIVTGDDAVEVAVVTGDPAANSGEEFRERIENKLPTRTEERRVKRRRSKINEKFKMLQQLVPGCDKLSLNAV</sequence>
<dbReference type="Gramene" id="LPERR12G14980.1">
    <property type="protein sequence ID" value="LPERR12G14980.1"/>
    <property type="gene ID" value="LPERR12G14980"/>
</dbReference>
<dbReference type="GO" id="GO:0046983">
    <property type="term" value="F:protein dimerization activity"/>
    <property type="evidence" value="ECO:0007669"/>
    <property type="project" value="InterPro"/>
</dbReference>
<dbReference type="HOGENOM" id="CLU_067944_0_0_1"/>
<reference evidence="5 6" key="1">
    <citation type="submission" date="2012-08" db="EMBL/GenBank/DDBJ databases">
        <title>Oryza genome evolution.</title>
        <authorList>
            <person name="Wing R.A."/>
        </authorList>
    </citation>
    <scope>NUCLEOTIDE SEQUENCE</scope>
</reference>
<dbReference type="Proteomes" id="UP000032180">
    <property type="component" value="Chromosome 12"/>
</dbReference>
<comment type="similarity">
    <text evidence="1">Belongs to the bHLH protein family.</text>
</comment>
<protein>
    <recommendedName>
        <fullName evidence="4">BHLH domain-containing protein</fullName>
    </recommendedName>
</protein>
<evidence type="ECO:0000256" key="3">
    <source>
        <dbReference type="ARBA" id="ARBA00023163"/>
    </source>
</evidence>
<evidence type="ECO:0000313" key="5">
    <source>
        <dbReference type="EnsemblPlants" id="LPERR12G14980.1"/>
    </source>
</evidence>
<dbReference type="STRING" id="77586.A0A0D9Y151"/>